<evidence type="ECO:0000256" key="3">
    <source>
        <dbReference type="ARBA" id="ARBA00022448"/>
    </source>
</evidence>
<comment type="similarity">
    <text evidence="2">Belongs to the ABC transporter superfamily.</text>
</comment>
<dbReference type="InterPro" id="IPR050388">
    <property type="entry name" value="ABC_Ni/Peptide_Import"/>
</dbReference>
<evidence type="ECO:0000256" key="5">
    <source>
        <dbReference type="ARBA" id="ARBA00022741"/>
    </source>
</evidence>
<dbReference type="PANTHER" id="PTHR43297:SF2">
    <property type="entry name" value="DIPEPTIDE TRANSPORT ATP-BINDING PROTEIN DPPD"/>
    <property type="match status" value="1"/>
</dbReference>
<proteinExistence type="inferred from homology"/>
<dbReference type="PROSITE" id="PS50893">
    <property type="entry name" value="ABC_TRANSPORTER_2"/>
    <property type="match status" value="1"/>
</dbReference>
<dbReference type="Pfam" id="PF08352">
    <property type="entry name" value="oligo_HPY"/>
    <property type="match status" value="1"/>
</dbReference>
<dbReference type="Gene3D" id="3.40.50.300">
    <property type="entry name" value="P-loop containing nucleotide triphosphate hydrolases"/>
    <property type="match status" value="1"/>
</dbReference>
<feature type="domain" description="ABC transporter" evidence="8">
    <location>
        <begin position="5"/>
        <end position="255"/>
    </location>
</feature>
<dbReference type="InterPro" id="IPR013563">
    <property type="entry name" value="Oligopep_ABC_C"/>
</dbReference>
<dbReference type="InterPro" id="IPR027417">
    <property type="entry name" value="P-loop_NTPase"/>
</dbReference>
<evidence type="ECO:0000256" key="2">
    <source>
        <dbReference type="ARBA" id="ARBA00005417"/>
    </source>
</evidence>
<dbReference type="InterPro" id="IPR003439">
    <property type="entry name" value="ABC_transporter-like_ATP-bd"/>
</dbReference>
<dbReference type="GO" id="GO:0005524">
    <property type="term" value="F:ATP binding"/>
    <property type="evidence" value="ECO:0007669"/>
    <property type="project" value="UniProtKB-KW"/>
</dbReference>
<evidence type="ECO:0000256" key="7">
    <source>
        <dbReference type="ARBA" id="ARBA00023136"/>
    </source>
</evidence>
<accession>A0ABT1NG26</accession>
<dbReference type="PROSITE" id="PS00211">
    <property type="entry name" value="ABC_TRANSPORTER_1"/>
    <property type="match status" value="1"/>
</dbReference>
<dbReference type="Proteomes" id="UP001651880">
    <property type="component" value="Unassembled WGS sequence"/>
</dbReference>
<keyword evidence="4" id="KW-1003">Cell membrane</keyword>
<dbReference type="Pfam" id="PF00005">
    <property type="entry name" value="ABC_tran"/>
    <property type="match status" value="1"/>
</dbReference>
<dbReference type="EMBL" id="JAJEKE010000008">
    <property type="protein sequence ID" value="MCQ1530019.1"/>
    <property type="molecule type" value="Genomic_DNA"/>
</dbReference>
<dbReference type="CDD" id="cd03257">
    <property type="entry name" value="ABC_NikE_OppD_transporters"/>
    <property type="match status" value="1"/>
</dbReference>
<evidence type="ECO:0000313" key="9">
    <source>
        <dbReference type="EMBL" id="MCQ1530019.1"/>
    </source>
</evidence>
<gene>
    <name evidence="9" type="ORF">LJD61_10735</name>
</gene>
<comment type="subcellular location">
    <subcellularLocation>
        <location evidence="1">Cell membrane</location>
        <topology evidence="1">Peripheral membrane protein</topology>
    </subcellularLocation>
</comment>
<dbReference type="RefSeq" id="WP_255227536.1">
    <property type="nucleotide sequence ID" value="NZ_JAJEKE010000008.1"/>
</dbReference>
<dbReference type="SUPFAM" id="SSF52540">
    <property type="entry name" value="P-loop containing nucleoside triphosphate hydrolases"/>
    <property type="match status" value="1"/>
</dbReference>
<evidence type="ECO:0000256" key="4">
    <source>
        <dbReference type="ARBA" id="ARBA00022475"/>
    </source>
</evidence>
<sequence length="323" mass="35890">MTKLLEFKDYSMGFKDDNGDVYNLLDKVTFCIEEGKALGVVGESGCGKSMTSLSIMRLLPSNIVFQGGQIIYKGEDLLKKPEADMQRVRGKDISMVFQEPMTSLNPVLTVGFQIGEVLRKHYPDMNKEQIREKVIEQLELVGIPSPEKRLNQYPHEFSGGMRQRVMIAMAVVCWPNLLIADEPTTALDVTIQAQVLDLMQKLKEKGSLMLITHNLGIVSEICDEVVVMYAGRVVEKGSAEEIFENPCHPYTKGLMAAIPSLSVEQEELYSIPGTVPVAKNFAAGCRFADRCGECAEGCKDSVPPTKEVSPNHYVQCWLGFEGR</sequence>
<keyword evidence="7" id="KW-0472">Membrane</keyword>
<keyword evidence="5" id="KW-0547">Nucleotide-binding</keyword>
<keyword evidence="6 9" id="KW-0067">ATP-binding</keyword>
<reference evidence="9 10" key="1">
    <citation type="submission" date="2021-10" db="EMBL/GenBank/DDBJ databases">
        <title>Lutispora strain m25 sp. nov., a thermophilic, non-spore-forming bacterium isolated from a lab-scale methanogenic bioreactor digesting anaerobic sludge.</title>
        <authorList>
            <person name="El Houari A."/>
            <person name="Mcdonald J."/>
        </authorList>
    </citation>
    <scope>NUCLEOTIDE SEQUENCE [LARGE SCALE GENOMIC DNA]</scope>
    <source>
        <strain evidence="10">m25</strain>
    </source>
</reference>
<protein>
    <submittedName>
        <fullName evidence="9">ABC transporter ATP-binding protein</fullName>
    </submittedName>
</protein>
<dbReference type="SMART" id="SM00382">
    <property type="entry name" value="AAA"/>
    <property type="match status" value="1"/>
</dbReference>
<dbReference type="PANTHER" id="PTHR43297">
    <property type="entry name" value="OLIGOPEPTIDE TRANSPORT ATP-BINDING PROTEIN APPD"/>
    <property type="match status" value="1"/>
</dbReference>
<evidence type="ECO:0000259" key="8">
    <source>
        <dbReference type="PROSITE" id="PS50893"/>
    </source>
</evidence>
<evidence type="ECO:0000256" key="6">
    <source>
        <dbReference type="ARBA" id="ARBA00022840"/>
    </source>
</evidence>
<comment type="caution">
    <text evidence="9">The sequence shown here is derived from an EMBL/GenBank/DDBJ whole genome shotgun (WGS) entry which is preliminary data.</text>
</comment>
<evidence type="ECO:0000313" key="10">
    <source>
        <dbReference type="Proteomes" id="UP001651880"/>
    </source>
</evidence>
<dbReference type="NCBIfam" id="TIGR01727">
    <property type="entry name" value="oligo_HPY"/>
    <property type="match status" value="1"/>
</dbReference>
<keyword evidence="3" id="KW-0813">Transport</keyword>
<name>A0ABT1NG26_9FIRM</name>
<evidence type="ECO:0000256" key="1">
    <source>
        <dbReference type="ARBA" id="ARBA00004202"/>
    </source>
</evidence>
<dbReference type="InterPro" id="IPR017871">
    <property type="entry name" value="ABC_transporter-like_CS"/>
</dbReference>
<dbReference type="InterPro" id="IPR003593">
    <property type="entry name" value="AAA+_ATPase"/>
</dbReference>
<keyword evidence="10" id="KW-1185">Reference proteome</keyword>
<organism evidence="9 10">
    <name type="scientific">Lutispora saccharofermentans</name>
    <dbReference type="NCBI Taxonomy" id="3024236"/>
    <lineage>
        <taxon>Bacteria</taxon>
        <taxon>Bacillati</taxon>
        <taxon>Bacillota</taxon>
        <taxon>Clostridia</taxon>
        <taxon>Lutisporales</taxon>
        <taxon>Lutisporaceae</taxon>
        <taxon>Lutispora</taxon>
    </lineage>
</organism>